<dbReference type="Proteomes" id="UP001595898">
    <property type="component" value="Unassembled WGS sequence"/>
</dbReference>
<evidence type="ECO:0000256" key="1">
    <source>
        <dbReference type="SAM" id="Coils"/>
    </source>
</evidence>
<gene>
    <name evidence="2" type="ORF">ACFO5R_14090</name>
</gene>
<reference evidence="2 3" key="1">
    <citation type="journal article" date="2019" name="Int. J. Syst. Evol. Microbiol.">
        <title>The Global Catalogue of Microorganisms (GCM) 10K type strain sequencing project: providing services to taxonomists for standard genome sequencing and annotation.</title>
        <authorList>
            <consortium name="The Broad Institute Genomics Platform"/>
            <consortium name="The Broad Institute Genome Sequencing Center for Infectious Disease"/>
            <person name="Wu L."/>
            <person name="Ma J."/>
        </authorList>
    </citation>
    <scope>NUCLEOTIDE SEQUENCE [LARGE SCALE GENOMIC DNA]</scope>
    <source>
        <strain evidence="2 3">WLHS5</strain>
    </source>
</reference>
<dbReference type="AlphaFoldDB" id="A0ABD5PR77"/>
<keyword evidence="3" id="KW-1185">Reference proteome</keyword>
<keyword evidence="1" id="KW-0175">Coiled coil</keyword>
<name>A0ABD5PR77_9EURY</name>
<evidence type="ECO:0008006" key="4">
    <source>
        <dbReference type="Google" id="ProtNLM"/>
    </source>
</evidence>
<dbReference type="RefSeq" id="WP_250140260.1">
    <property type="nucleotide sequence ID" value="NZ_JALIQP010000002.1"/>
</dbReference>
<proteinExistence type="predicted"/>
<evidence type="ECO:0000313" key="2">
    <source>
        <dbReference type="EMBL" id="MFC4543055.1"/>
    </source>
</evidence>
<feature type="coiled-coil region" evidence="1">
    <location>
        <begin position="59"/>
        <end position="86"/>
    </location>
</feature>
<comment type="caution">
    <text evidence="2">The sequence shown here is derived from an EMBL/GenBank/DDBJ whole genome shotgun (WGS) entry which is preliminary data.</text>
</comment>
<organism evidence="2 3">
    <name type="scientific">Halosolutus amylolyticus</name>
    <dbReference type="NCBI Taxonomy" id="2932267"/>
    <lineage>
        <taxon>Archaea</taxon>
        <taxon>Methanobacteriati</taxon>
        <taxon>Methanobacteriota</taxon>
        <taxon>Stenosarchaea group</taxon>
        <taxon>Halobacteria</taxon>
        <taxon>Halobacteriales</taxon>
        <taxon>Natrialbaceae</taxon>
        <taxon>Halosolutus</taxon>
    </lineage>
</organism>
<protein>
    <recommendedName>
        <fullName evidence="4">Ribbon-helix-helix protein CopG domain-containing protein</fullName>
    </recommendedName>
</protein>
<dbReference type="EMBL" id="JBHSFA010000007">
    <property type="protein sequence ID" value="MFC4543055.1"/>
    <property type="molecule type" value="Genomic_DNA"/>
</dbReference>
<sequence>MTGRRLSKSEEREVVKTYAVEEVKREWKSEAKEEGLSLSRYLHNLIQESRAMRQQGRLKIGDRRRVEELQQEVDELQTRLENRKQTHSNPESGSNLIQTRTLEELVTSEYKPLDQVLRELVGSEEFQQRLRNELKSELYRSANQGKVEYRRGSGWKTLRNNGGDRR</sequence>
<accession>A0ABD5PR77</accession>
<evidence type="ECO:0000313" key="3">
    <source>
        <dbReference type="Proteomes" id="UP001595898"/>
    </source>
</evidence>